<dbReference type="InterPro" id="IPR008144">
    <property type="entry name" value="Guanylate_kin-like_dom"/>
</dbReference>
<keyword evidence="1" id="KW-0433">Leucine-rich repeat</keyword>
<dbReference type="PANTHER" id="PTHR15454">
    <property type="entry name" value="NISCHARIN RELATED"/>
    <property type="match status" value="1"/>
</dbReference>
<name>A0A8E0VFF0_9TREM</name>
<dbReference type="GO" id="GO:0005737">
    <property type="term" value="C:cytoplasm"/>
    <property type="evidence" value="ECO:0007669"/>
    <property type="project" value="TreeGrafter"/>
</dbReference>
<reference evidence="4" key="1">
    <citation type="submission" date="2019-05" db="EMBL/GenBank/DDBJ databases">
        <title>Annotation for the trematode Fasciolopsis buski.</title>
        <authorList>
            <person name="Choi Y.-J."/>
        </authorList>
    </citation>
    <scope>NUCLEOTIDE SEQUENCE</scope>
    <source>
        <strain evidence="4">HT</strain>
        <tissue evidence="4">Whole worm</tissue>
    </source>
</reference>
<evidence type="ECO:0000313" key="5">
    <source>
        <dbReference type="Proteomes" id="UP000728185"/>
    </source>
</evidence>
<protein>
    <recommendedName>
        <fullName evidence="3">Guanylate kinase-like domain-containing protein</fullName>
    </recommendedName>
</protein>
<dbReference type="InterPro" id="IPR032675">
    <property type="entry name" value="LRR_dom_sf"/>
</dbReference>
<dbReference type="SUPFAM" id="SSF52058">
    <property type="entry name" value="L domain-like"/>
    <property type="match status" value="1"/>
</dbReference>
<dbReference type="EMBL" id="LUCM01010546">
    <property type="protein sequence ID" value="KAA0185334.1"/>
    <property type="molecule type" value="Genomic_DNA"/>
</dbReference>
<sequence>MLSLSPCLFYSLLAFRPEKMLCYQNKHAFSNNSDQTYQSADKSLDSRQNSCGDSFMDCHSSLARHILDQDTLEMNHYKHVTNLDLSGNHLNSTEFLQNLSGLIKLNLSQNSLTEFTGVRFCKNLEILKLSHNHVAHIPPLASLQFLSHLELNSNKIECILGLKNCPSLKHLNLSNNQLSSAALLGAQQCQGSCKSFGLADQFSNELGQHKNGAKPIFLSFPSLQTLILSDNPELFACINLAKFERERICSRLSNQEERLESGAAVINTSSDRGIFPRSLRELYLANCSITQIIGFTNLPVLHTLNMAGNRIADMENLRLLKSLPLLHTLNLLDNPVAEQNNYRSRMIWILNQLTRLDERPVCLKEKNKFDWFSTAFQVSAMEYHAPNLLQLASHDHRVNVLYQFTRPQHIRDCTLQTLSSPYPILALIGPAGSLKRQLSRMLIEKAKNYFAVLKSHTDSPDWWKWDRNARETGYHEVHSNFHEEKSFSNKNFIHLSVEADVGLSEKAVEIGISEYDHEHITSDEFDKLRSDGEFIQTALVGGHQYGLTWSTLEGVARRGLAGIFTGELESMISLRMTSLQPRFILCLPEDRVIHENRLRNQYPANFFLSPTQKHPIDSGLVEDSMKRQNEYIKWCLDRANNCYPQFHRDHPGWFDATINTTHQDVGFSQLLSIVMDYLGKFPSLLLD</sequence>
<dbReference type="SUPFAM" id="SSF52540">
    <property type="entry name" value="P-loop containing nucleoside triphosphate hydrolases"/>
    <property type="match status" value="1"/>
</dbReference>
<dbReference type="Proteomes" id="UP000728185">
    <property type="component" value="Unassembled WGS sequence"/>
</dbReference>
<keyword evidence="5" id="KW-1185">Reference proteome</keyword>
<dbReference type="PANTHER" id="PTHR15454:SF56">
    <property type="entry name" value="PROTEIN PHOSPHATASE 1 REGULATORY SUBUNIT 7-RELATED"/>
    <property type="match status" value="1"/>
</dbReference>
<accession>A0A8E0VFF0</accession>
<dbReference type="Gene3D" id="3.40.50.300">
    <property type="entry name" value="P-loop containing nucleotide triphosphate hydrolases"/>
    <property type="match status" value="1"/>
</dbReference>
<keyword evidence="2" id="KW-0677">Repeat</keyword>
<evidence type="ECO:0000259" key="3">
    <source>
        <dbReference type="PROSITE" id="PS50052"/>
    </source>
</evidence>
<organism evidence="4 5">
    <name type="scientific">Fasciolopsis buskii</name>
    <dbReference type="NCBI Taxonomy" id="27845"/>
    <lineage>
        <taxon>Eukaryota</taxon>
        <taxon>Metazoa</taxon>
        <taxon>Spiralia</taxon>
        <taxon>Lophotrochozoa</taxon>
        <taxon>Platyhelminthes</taxon>
        <taxon>Trematoda</taxon>
        <taxon>Digenea</taxon>
        <taxon>Plagiorchiida</taxon>
        <taxon>Echinostomata</taxon>
        <taxon>Echinostomatoidea</taxon>
        <taxon>Fasciolidae</taxon>
        <taxon>Fasciolopsis</taxon>
    </lineage>
</organism>
<dbReference type="Pfam" id="PF00560">
    <property type="entry name" value="LRR_1"/>
    <property type="match status" value="1"/>
</dbReference>
<evidence type="ECO:0000256" key="2">
    <source>
        <dbReference type="ARBA" id="ARBA00022737"/>
    </source>
</evidence>
<dbReference type="AlphaFoldDB" id="A0A8E0VFF0"/>
<feature type="domain" description="Guanylate kinase-like" evidence="3">
    <location>
        <begin position="422"/>
        <end position="675"/>
    </location>
</feature>
<dbReference type="Pfam" id="PF14580">
    <property type="entry name" value="LRR_9"/>
    <property type="match status" value="1"/>
</dbReference>
<evidence type="ECO:0000313" key="4">
    <source>
        <dbReference type="EMBL" id="KAA0185334.1"/>
    </source>
</evidence>
<dbReference type="OrthoDB" id="6334211at2759"/>
<dbReference type="PROSITE" id="PS51450">
    <property type="entry name" value="LRR"/>
    <property type="match status" value="7"/>
</dbReference>
<dbReference type="InterPro" id="IPR027417">
    <property type="entry name" value="P-loop_NTPase"/>
</dbReference>
<dbReference type="PROSITE" id="PS50052">
    <property type="entry name" value="GUANYLATE_KINASE_2"/>
    <property type="match status" value="1"/>
</dbReference>
<proteinExistence type="predicted"/>
<dbReference type="InterPro" id="IPR001611">
    <property type="entry name" value="Leu-rich_rpt"/>
</dbReference>
<comment type="caution">
    <text evidence="4">The sequence shown here is derived from an EMBL/GenBank/DDBJ whole genome shotgun (WGS) entry which is preliminary data.</text>
</comment>
<gene>
    <name evidence="4" type="ORF">FBUS_03048</name>
</gene>
<evidence type="ECO:0000256" key="1">
    <source>
        <dbReference type="ARBA" id="ARBA00022614"/>
    </source>
</evidence>
<dbReference type="Gene3D" id="3.80.10.10">
    <property type="entry name" value="Ribonuclease Inhibitor"/>
    <property type="match status" value="2"/>
</dbReference>